<evidence type="ECO:0000256" key="1">
    <source>
        <dbReference type="ARBA" id="ARBA00023002"/>
    </source>
</evidence>
<sequence>MTGGITKIITANEAAAIAASLCRVQVIAAYPITPQTPVTEELASMVEGGELDAEYLTVESEHSAMAAVIGASQVGARAFTATSANGLLYMHEMLHWAAGSRVPIVMACVNRGVGAPWTILNDQQDSISQRDTGWIQLYCRNSQEVLDTIIQAYKIAEQCLLPVMVCYDGFILSHASTPVEAPSQQLVDRYLPPRSDASTIFDDEPCNLNPLILSEPRRDVKGELKPGYMDLRYQLHTDLVNSERVIVSCDEEFFELFGRTWGGLLWLYSMENAEHAIVSMGSLASECTVAADALRSQGYRVGVVGVRTYRPFPARDLGAVLSRVSGVTVMEKDVSYGYEGALAVDLKGALFNEGLHPKFNSHVAGLGGRDITPDEIVEVVKHDVGSGPVVSWINARL</sequence>
<proteinExistence type="predicted"/>
<dbReference type="GO" id="GO:0016491">
    <property type="term" value="F:oxidoreductase activity"/>
    <property type="evidence" value="ECO:0007669"/>
    <property type="project" value="UniProtKB-KW"/>
</dbReference>
<dbReference type="Gene3D" id="3.40.50.970">
    <property type="match status" value="1"/>
</dbReference>
<reference evidence="4" key="1">
    <citation type="journal article" date="2020" name="mSystems">
        <title>Genome- and Community-Level Interaction Insights into Carbon Utilization and Element Cycling Functions of Hydrothermarchaeota in Hydrothermal Sediment.</title>
        <authorList>
            <person name="Zhou Z."/>
            <person name="Liu Y."/>
            <person name="Xu W."/>
            <person name="Pan J."/>
            <person name="Luo Z.H."/>
            <person name="Li M."/>
        </authorList>
    </citation>
    <scope>NUCLEOTIDE SEQUENCE [LARGE SCALE GENOMIC DNA]</scope>
    <source>
        <strain evidence="4">SpSt-769</strain>
    </source>
</reference>
<evidence type="ECO:0000259" key="3">
    <source>
        <dbReference type="Pfam" id="PF17147"/>
    </source>
</evidence>
<organism evidence="4">
    <name type="scientific">Desulfomonile tiedjei</name>
    <dbReference type="NCBI Taxonomy" id="2358"/>
    <lineage>
        <taxon>Bacteria</taxon>
        <taxon>Pseudomonadati</taxon>
        <taxon>Thermodesulfobacteriota</taxon>
        <taxon>Desulfomonilia</taxon>
        <taxon>Desulfomonilales</taxon>
        <taxon>Desulfomonilaceae</taxon>
        <taxon>Desulfomonile</taxon>
    </lineage>
</organism>
<dbReference type="CDD" id="cd07034">
    <property type="entry name" value="TPP_PYR_PFOR_IOR-alpha_like"/>
    <property type="match status" value="1"/>
</dbReference>
<keyword evidence="1" id="KW-0560">Oxidoreductase</keyword>
<dbReference type="InterPro" id="IPR029061">
    <property type="entry name" value="THDP-binding"/>
</dbReference>
<feature type="domain" description="Pyruvate:ferredoxin oxidoreductase core" evidence="3">
    <location>
        <begin position="273"/>
        <end position="376"/>
    </location>
</feature>
<gene>
    <name evidence="4" type="ORF">ENV54_02495</name>
</gene>
<comment type="caution">
    <text evidence="4">The sequence shown here is derived from an EMBL/GenBank/DDBJ whole genome shotgun (WGS) entry which is preliminary data.</text>
</comment>
<dbReference type="InterPro" id="IPR009014">
    <property type="entry name" value="Transketo_C/PFOR_II"/>
</dbReference>
<dbReference type="AlphaFoldDB" id="A0A7C4ESI6"/>
<dbReference type="Pfam" id="PF01855">
    <property type="entry name" value="POR_N"/>
    <property type="match status" value="1"/>
</dbReference>
<dbReference type="EMBL" id="DTGT01000080">
    <property type="protein sequence ID" value="HGH60151.1"/>
    <property type="molecule type" value="Genomic_DNA"/>
</dbReference>
<dbReference type="PANTHER" id="PTHR32154">
    <property type="entry name" value="PYRUVATE-FLAVODOXIN OXIDOREDUCTASE-RELATED"/>
    <property type="match status" value="1"/>
</dbReference>
<keyword evidence="4" id="KW-0670">Pyruvate</keyword>
<dbReference type="GO" id="GO:0006979">
    <property type="term" value="P:response to oxidative stress"/>
    <property type="evidence" value="ECO:0007669"/>
    <property type="project" value="TreeGrafter"/>
</dbReference>
<name>A0A7C4ESI6_9BACT</name>
<dbReference type="SUPFAM" id="SSF52922">
    <property type="entry name" value="TK C-terminal domain-like"/>
    <property type="match status" value="1"/>
</dbReference>
<dbReference type="FunFam" id="3.40.50.970:FF:000012">
    <property type="entry name" value="Pyruvate:ferredoxin (Flavodoxin) oxidoreductase"/>
    <property type="match status" value="1"/>
</dbReference>
<dbReference type="PANTHER" id="PTHR32154:SF0">
    <property type="entry name" value="PYRUVATE-FLAVODOXIN OXIDOREDUCTASE-RELATED"/>
    <property type="match status" value="1"/>
</dbReference>
<accession>A0A7C4ESI6</accession>
<dbReference type="Gene3D" id="3.40.50.920">
    <property type="match status" value="1"/>
</dbReference>
<feature type="domain" description="Pyruvate flavodoxin/ferredoxin oxidoreductase pyrimidine binding" evidence="2">
    <location>
        <begin position="18"/>
        <end position="208"/>
    </location>
</feature>
<dbReference type="InterPro" id="IPR033412">
    <property type="entry name" value="PFOR_II"/>
</dbReference>
<evidence type="ECO:0000259" key="2">
    <source>
        <dbReference type="Pfam" id="PF01855"/>
    </source>
</evidence>
<dbReference type="SUPFAM" id="SSF52518">
    <property type="entry name" value="Thiamin diphosphate-binding fold (THDP-binding)"/>
    <property type="match status" value="1"/>
</dbReference>
<dbReference type="InterPro" id="IPR050722">
    <property type="entry name" value="Pyruvate:ferred/Flavod_OxRd"/>
</dbReference>
<dbReference type="Pfam" id="PF17147">
    <property type="entry name" value="PFOR_II"/>
    <property type="match status" value="1"/>
</dbReference>
<dbReference type="InterPro" id="IPR002880">
    <property type="entry name" value="Pyrv_Fd/Flavodoxin_OxRdtase_N"/>
</dbReference>
<protein>
    <submittedName>
        <fullName evidence="4">Pyruvate ferredoxin oxidoreductase</fullName>
    </submittedName>
</protein>
<evidence type="ECO:0000313" key="4">
    <source>
        <dbReference type="EMBL" id="HGH60151.1"/>
    </source>
</evidence>